<protein>
    <submittedName>
        <fullName evidence="1">Uncharacterized protein</fullName>
    </submittedName>
</protein>
<keyword evidence="2" id="KW-1185">Reference proteome</keyword>
<evidence type="ECO:0000313" key="1">
    <source>
        <dbReference type="EMBL" id="MBM7703942.1"/>
    </source>
</evidence>
<dbReference type="EMBL" id="JAFBFC010000004">
    <property type="protein sequence ID" value="MBM7703942.1"/>
    <property type="molecule type" value="Genomic_DNA"/>
</dbReference>
<sequence>MYRKLVVALIIVFVFIASSGYLTLMNDRSPALQASAVSIPITIGMVGSDSHVAVDEVTIKHLSLDELIQLNHLSMDAILITPEQINEAAKPKYAQFFAKVEIPVFFIGVNQPYYTNSDQSLVYSNQPYKSDVTYAYGRVKQSASKFKTWGFKAENENEMLQMYKDIFQTVRKHKNQTSSL</sequence>
<evidence type="ECO:0000313" key="2">
    <source>
        <dbReference type="Proteomes" id="UP000809829"/>
    </source>
</evidence>
<organism evidence="1 2">
    <name type="scientific">Priestia iocasae</name>
    <dbReference type="NCBI Taxonomy" id="2291674"/>
    <lineage>
        <taxon>Bacteria</taxon>
        <taxon>Bacillati</taxon>
        <taxon>Bacillota</taxon>
        <taxon>Bacilli</taxon>
        <taxon>Bacillales</taxon>
        <taxon>Bacillaceae</taxon>
        <taxon>Priestia</taxon>
    </lineage>
</organism>
<reference evidence="1 2" key="1">
    <citation type="submission" date="2021-01" db="EMBL/GenBank/DDBJ databases">
        <title>Genomic Encyclopedia of Type Strains, Phase IV (KMG-IV): sequencing the most valuable type-strain genomes for metagenomic binning, comparative biology and taxonomic classification.</title>
        <authorList>
            <person name="Goeker M."/>
        </authorList>
    </citation>
    <scope>NUCLEOTIDE SEQUENCE [LARGE SCALE GENOMIC DNA]</scope>
    <source>
        <strain evidence="1 2">DSM 104297</strain>
    </source>
</reference>
<gene>
    <name evidence="1" type="ORF">JOC83_002791</name>
</gene>
<dbReference type="RefSeq" id="WP_205187934.1">
    <property type="nucleotide sequence ID" value="NZ_JAFBFC010000004.1"/>
</dbReference>
<name>A0ABS2QY87_9BACI</name>
<dbReference type="Proteomes" id="UP000809829">
    <property type="component" value="Unassembled WGS sequence"/>
</dbReference>
<comment type="caution">
    <text evidence="1">The sequence shown here is derived from an EMBL/GenBank/DDBJ whole genome shotgun (WGS) entry which is preliminary data.</text>
</comment>
<accession>A0ABS2QY87</accession>
<proteinExistence type="predicted"/>